<dbReference type="InterPro" id="IPR004676">
    <property type="entry name" value="Cd-R_transporter"/>
</dbReference>
<dbReference type="Pfam" id="PF03596">
    <property type="entry name" value="Cad"/>
    <property type="match status" value="1"/>
</dbReference>
<organism evidence="2 3">
    <name type="scientific">Streptomyces monashensis</name>
    <dbReference type="NCBI Taxonomy" id="1678012"/>
    <lineage>
        <taxon>Bacteria</taxon>
        <taxon>Bacillati</taxon>
        <taxon>Actinomycetota</taxon>
        <taxon>Actinomycetes</taxon>
        <taxon>Kitasatosporales</taxon>
        <taxon>Streptomycetaceae</taxon>
        <taxon>Streptomyces</taxon>
    </lineage>
</organism>
<keyword evidence="1" id="KW-0812">Transmembrane</keyword>
<reference evidence="2 3" key="1">
    <citation type="submission" date="2016-10" db="EMBL/GenBank/DDBJ databases">
        <title>Genome sequence of Streptomyces sp. MUSC 1.</title>
        <authorList>
            <person name="Lee L.-H."/>
            <person name="Ser H.-L."/>
            <person name="Law J.W.-F."/>
        </authorList>
    </citation>
    <scope>NUCLEOTIDE SEQUENCE [LARGE SCALE GENOMIC DNA]</scope>
    <source>
        <strain evidence="2 3">MUSC 1</strain>
    </source>
</reference>
<proteinExistence type="predicted"/>
<feature type="transmembrane region" description="Helical" evidence="1">
    <location>
        <begin position="171"/>
        <end position="194"/>
    </location>
</feature>
<evidence type="ECO:0000313" key="3">
    <source>
        <dbReference type="Proteomes" id="UP000179642"/>
    </source>
</evidence>
<feature type="transmembrane region" description="Helical" evidence="1">
    <location>
        <begin position="6"/>
        <end position="27"/>
    </location>
</feature>
<name>A0A1S2PMI3_9ACTN</name>
<feature type="transmembrane region" description="Helical" evidence="1">
    <location>
        <begin position="137"/>
        <end position="159"/>
    </location>
</feature>
<feature type="transmembrane region" description="Helical" evidence="1">
    <location>
        <begin position="99"/>
        <end position="117"/>
    </location>
</feature>
<evidence type="ECO:0000256" key="1">
    <source>
        <dbReference type="SAM" id="Phobius"/>
    </source>
</evidence>
<accession>A0A1S2PMI3</accession>
<feature type="transmembrane region" description="Helical" evidence="1">
    <location>
        <begin position="39"/>
        <end position="63"/>
    </location>
</feature>
<dbReference type="AlphaFoldDB" id="A0A1S2PMI3"/>
<keyword evidence="1" id="KW-0472">Membrane</keyword>
<evidence type="ECO:0000313" key="2">
    <source>
        <dbReference type="EMBL" id="OIJ95007.1"/>
    </source>
</evidence>
<gene>
    <name evidence="2" type="ORF">BIV23_35630</name>
</gene>
<dbReference type="Proteomes" id="UP000179642">
    <property type="component" value="Unassembled WGS sequence"/>
</dbReference>
<sequence>MVATVLTAAGLFAGTNIDDLVVLAVLFSSGRATGALKAWQVWAGQATGFAVLVGASAIAALALDVVPGMWVGLLGLFPLGMGALGLVKAGRARQSGEQVSAAPATGLVSVSALTLINGADNLTVYPPVFRTVGTDPALITITVFAAGVVVWCLVGSWLGGHENVIEIIRRWGHWIVPAVFVAIGVTILLGSGALTHVL</sequence>
<feature type="transmembrane region" description="Helical" evidence="1">
    <location>
        <begin position="69"/>
        <end position="87"/>
    </location>
</feature>
<comment type="caution">
    <text evidence="2">The sequence shown here is derived from an EMBL/GenBank/DDBJ whole genome shotgun (WGS) entry which is preliminary data.</text>
</comment>
<keyword evidence="1" id="KW-1133">Transmembrane helix</keyword>
<keyword evidence="3" id="KW-1185">Reference proteome</keyword>
<protein>
    <submittedName>
        <fullName evidence="2">Cadmium transporter</fullName>
    </submittedName>
</protein>
<dbReference type="EMBL" id="MLYO01000067">
    <property type="protein sequence ID" value="OIJ95007.1"/>
    <property type="molecule type" value="Genomic_DNA"/>
</dbReference>